<comment type="caution">
    <text evidence="6">The sequence shown here is derived from an EMBL/GenBank/DDBJ whole genome shotgun (WGS) entry which is preliminary data.</text>
</comment>
<dbReference type="AlphaFoldDB" id="A0A2W4ZXC5"/>
<organism evidence="6 7">
    <name type="scientific">Micavibrio aeruginosavorus</name>
    <dbReference type="NCBI Taxonomy" id="349221"/>
    <lineage>
        <taxon>Bacteria</taxon>
        <taxon>Pseudomonadati</taxon>
        <taxon>Bdellovibrionota</taxon>
        <taxon>Bdellovibrionia</taxon>
        <taxon>Bdellovibrionales</taxon>
        <taxon>Pseudobdellovibrionaceae</taxon>
        <taxon>Micavibrio</taxon>
    </lineage>
</organism>
<evidence type="ECO:0000256" key="4">
    <source>
        <dbReference type="ARBA" id="ARBA00023136"/>
    </source>
</evidence>
<name>A0A2W4ZXC5_9BACT</name>
<feature type="transmembrane region" description="Helical" evidence="5">
    <location>
        <begin position="147"/>
        <end position="167"/>
    </location>
</feature>
<dbReference type="GO" id="GO:0015035">
    <property type="term" value="F:protein-disulfide reductase activity"/>
    <property type="evidence" value="ECO:0007669"/>
    <property type="project" value="InterPro"/>
</dbReference>
<accession>A0A2W4ZXC5</accession>
<gene>
    <name evidence="6" type="ORF">DI626_05170</name>
</gene>
<evidence type="ECO:0000256" key="5">
    <source>
        <dbReference type="SAM" id="Phobius"/>
    </source>
</evidence>
<feature type="transmembrane region" description="Helical" evidence="5">
    <location>
        <begin position="75"/>
        <end position="93"/>
    </location>
</feature>
<protein>
    <submittedName>
        <fullName evidence="6">Disulfide bond formation protein B</fullName>
    </submittedName>
</protein>
<dbReference type="GO" id="GO:0006457">
    <property type="term" value="P:protein folding"/>
    <property type="evidence" value="ECO:0007669"/>
    <property type="project" value="InterPro"/>
</dbReference>
<evidence type="ECO:0000313" key="7">
    <source>
        <dbReference type="Proteomes" id="UP000249557"/>
    </source>
</evidence>
<evidence type="ECO:0000313" key="6">
    <source>
        <dbReference type="EMBL" id="PZO86950.1"/>
    </source>
</evidence>
<evidence type="ECO:0000256" key="1">
    <source>
        <dbReference type="ARBA" id="ARBA00004141"/>
    </source>
</evidence>
<sequence>MKNCLQNIVSDRRCALIFVAGFSAAALAIAYVSQYAYGLHPCELCLYQRAPYALVVLFGLLGIAMSGKSPSAPRIFLGLSAVAFAVNAVFASYHTGVERKWWPSFLEGCTIPSFEGSISDVLAQIEAAPLARCDEIPWTDPVIGLSMANYNVFFCALLAVFALWTAMRRA</sequence>
<dbReference type="InterPro" id="IPR003752">
    <property type="entry name" value="DiS_bond_form_DsbB/BdbC"/>
</dbReference>
<keyword evidence="4 5" id="KW-0472">Membrane</keyword>
<comment type="subcellular location">
    <subcellularLocation>
        <location evidence="1">Membrane</location>
        <topology evidence="1">Multi-pass membrane protein</topology>
    </subcellularLocation>
</comment>
<keyword evidence="2 5" id="KW-0812">Transmembrane</keyword>
<feature type="transmembrane region" description="Helical" evidence="5">
    <location>
        <begin position="46"/>
        <end position="63"/>
    </location>
</feature>
<evidence type="ECO:0000256" key="2">
    <source>
        <dbReference type="ARBA" id="ARBA00022692"/>
    </source>
</evidence>
<dbReference type="Gene3D" id="1.20.1550.10">
    <property type="entry name" value="DsbB-like"/>
    <property type="match status" value="1"/>
</dbReference>
<reference evidence="6 7" key="1">
    <citation type="submission" date="2017-08" db="EMBL/GenBank/DDBJ databases">
        <title>Infants hospitalized years apart are colonized by the same room-sourced microbial strains.</title>
        <authorList>
            <person name="Brooks B."/>
            <person name="Olm M.R."/>
            <person name="Firek B.A."/>
            <person name="Baker R."/>
            <person name="Thomas B.C."/>
            <person name="Morowitz M.J."/>
            <person name="Banfield J.F."/>
        </authorList>
    </citation>
    <scope>NUCLEOTIDE SEQUENCE [LARGE SCALE GENOMIC DNA]</scope>
    <source>
        <strain evidence="6">S2_018_000_R2_104</strain>
    </source>
</reference>
<dbReference type="Pfam" id="PF02600">
    <property type="entry name" value="DsbB"/>
    <property type="match status" value="1"/>
</dbReference>
<dbReference type="InterPro" id="IPR024199">
    <property type="entry name" value="Uncharacterised_DsbB"/>
</dbReference>
<evidence type="ECO:0000256" key="3">
    <source>
        <dbReference type="ARBA" id="ARBA00022989"/>
    </source>
</evidence>
<proteinExistence type="predicted"/>
<dbReference type="EMBL" id="QFNK01000082">
    <property type="protein sequence ID" value="PZO86950.1"/>
    <property type="molecule type" value="Genomic_DNA"/>
</dbReference>
<dbReference type="PIRSF" id="PIRSF033913">
    <property type="entry name" value="S-S_format_DsbB"/>
    <property type="match status" value="1"/>
</dbReference>
<dbReference type="SUPFAM" id="SSF158442">
    <property type="entry name" value="DsbB-like"/>
    <property type="match status" value="1"/>
</dbReference>
<keyword evidence="3 5" id="KW-1133">Transmembrane helix</keyword>
<dbReference type="InterPro" id="IPR023380">
    <property type="entry name" value="DsbB-like_sf"/>
</dbReference>
<dbReference type="Proteomes" id="UP000249557">
    <property type="component" value="Unassembled WGS sequence"/>
</dbReference>
<dbReference type="GO" id="GO:0016020">
    <property type="term" value="C:membrane"/>
    <property type="evidence" value="ECO:0007669"/>
    <property type="project" value="UniProtKB-SubCell"/>
</dbReference>